<dbReference type="Pfam" id="PF13812">
    <property type="entry name" value="PPR_3"/>
    <property type="match status" value="1"/>
</dbReference>
<dbReference type="Proteomes" id="UP001054902">
    <property type="component" value="Unassembled WGS sequence"/>
</dbReference>
<keyword evidence="1" id="KW-0677">Repeat</keyword>
<evidence type="ECO:0000256" key="2">
    <source>
        <dbReference type="PROSITE-ProRule" id="PRU00708"/>
    </source>
</evidence>
<protein>
    <recommendedName>
        <fullName evidence="5">Pentacotripeptide-repeat region of PRORP domain-containing protein</fullName>
    </recommendedName>
</protein>
<keyword evidence="4" id="KW-1185">Reference proteome</keyword>
<sequence length="718" mass="82663">MRFSFMTVMALYVNGFQPQPMRSFFTPTSHQIHQLQAFRSSTKLSMVSQPLIEDKENLQEQNVEEDDEQEAIENLIIDFVSRISETPVGMIEEEDVLFAEPIFKELELLSKSNKGIDGDKNQVAEIMDLLLFRMTDEWQECIINDREMDFEPNIDLFNMVLDSWRRVIDEDNATEVKERVLNIFNEIDELCDSGMESCYHTNETFDAIIDVIRFTRSKETGEETIQYYERMRDLEIVPTAKTYEHVIDIISKNREKTSASDSENLLREAMSLYPEMGTHIDVWNSILTAWAKSDLDISSDRIENILALMDERNVKPNCQSFTIYLDSFAQRSHKESVEESERILNRLLDLHVNGQLEFEPDIVCWTTVIRGYTRLAKKRRVAAEKANKLLDKMITMYDEGQITVKADNIVYQSVFNAHCNAGFMHDAERILATMEYLWKQEGDESLRPTLRTYQLLIEGWMKSNVDDGVEKAESIFESVKTKFAEDDSELLPDIYRSLLLGYAKKANPDAALNMLKEMIQKGYTVDSFSFEKIIDSYASSGDSGDFKKINAVVDLMEKCQQRELVQANERLYNTIIRAYIKQDRPGVSKLVQTIVKRMENQYENGNEAARPTIFTYNLLLKSCAKSNNDENEMKVAFNTAIAAFNEIRSNDSLDPDHVTYSSLIKCSTLLPEGEQKNKFIKATITQCAKDGFVNKYFVQDVAEYVSEGMARALAAKIQ</sequence>
<evidence type="ECO:0008006" key="5">
    <source>
        <dbReference type="Google" id="ProtNLM"/>
    </source>
</evidence>
<dbReference type="Gene3D" id="1.25.40.10">
    <property type="entry name" value="Tetratricopeptide repeat domain"/>
    <property type="match status" value="3"/>
</dbReference>
<evidence type="ECO:0000313" key="3">
    <source>
        <dbReference type="EMBL" id="GFH53538.1"/>
    </source>
</evidence>
<evidence type="ECO:0000313" key="4">
    <source>
        <dbReference type="Proteomes" id="UP001054902"/>
    </source>
</evidence>
<dbReference type="Pfam" id="PF01535">
    <property type="entry name" value="PPR"/>
    <property type="match status" value="2"/>
</dbReference>
<comment type="caution">
    <text evidence="3">The sequence shown here is derived from an EMBL/GenBank/DDBJ whole genome shotgun (WGS) entry which is preliminary data.</text>
</comment>
<dbReference type="InterPro" id="IPR051222">
    <property type="entry name" value="PPR/CCM1_RNA-binding"/>
</dbReference>
<dbReference type="PANTHER" id="PTHR47942">
    <property type="entry name" value="TETRATRICOPEPTIDE REPEAT (TPR)-LIKE SUPERFAMILY PROTEIN-RELATED"/>
    <property type="match status" value="1"/>
</dbReference>
<dbReference type="AlphaFoldDB" id="A0AAD3H857"/>
<accession>A0AAD3H857</accession>
<proteinExistence type="predicted"/>
<dbReference type="EMBL" id="BLLK01000047">
    <property type="protein sequence ID" value="GFH53538.1"/>
    <property type="molecule type" value="Genomic_DNA"/>
</dbReference>
<evidence type="ECO:0000256" key="1">
    <source>
        <dbReference type="ARBA" id="ARBA00022737"/>
    </source>
</evidence>
<dbReference type="PANTHER" id="PTHR47942:SF63">
    <property type="entry name" value="PENTATRICOPEPTIDE REPEAT-CONTAINING PROTEIN"/>
    <property type="match status" value="1"/>
</dbReference>
<organism evidence="3 4">
    <name type="scientific">Chaetoceros tenuissimus</name>
    <dbReference type="NCBI Taxonomy" id="426638"/>
    <lineage>
        <taxon>Eukaryota</taxon>
        <taxon>Sar</taxon>
        <taxon>Stramenopiles</taxon>
        <taxon>Ochrophyta</taxon>
        <taxon>Bacillariophyta</taxon>
        <taxon>Coscinodiscophyceae</taxon>
        <taxon>Chaetocerotophycidae</taxon>
        <taxon>Chaetocerotales</taxon>
        <taxon>Chaetocerotaceae</taxon>
        <taxon>Chaetoceros</taxon>
    </lineage>
</organism>
<dbReference type="PROSITE" id="PS51375">
    <property type="entry name" value="PPR"/>
    <property type="match status" value="1"/>
</dbReference>
<dbReference type="InterPro" id="IPR002885">
    <property type="entry name" value="PPR_rpt"/>
</dbReference>
<name>A0AAD3H857_9STRA</name>
<gene>
    <name evidence="3" type="ORF">CTEN210_10014</name>
</gene>
<feature type="repeat" description="PPR" evidence="2">
    <location>
        <begin position="491"/>
        <end position="525"/>
    </location>
</feature>
<dbReference type="InterPro" id="IPR011990">
    <property type="entry name" value="TPR-like_helical_dom_sf"/>
</dbReference>
<reference evidence="3 4" key="1">
    <citation type="journal article" date="2021" name="Sci. Rep.">
        <title>The genome of the diatom Chaetoceros tenuissimus carries an ancient integrated fragment of an extant virus.</title>
        <authorList>
            <person name="Hongo Y."/>
            <person name="Kimura K."/>
            <person name="Takaki Y."/>
            <person name="Yoshida Y."/>
            <person name="Baba S."/>
            <person name="Kobayashi G."/>
            <person name="Nagasaki K."/>
            <person name="Hano T."/>
            <person name="Tomaru Y."/>
        </authorList>
    </citation>
    <scope>NUCLEOTIDE SEQUENCE [LARGE SCALE GENOMIC DNA]</scope>
    <source>
        <strain evidence="3 4">NIES-3715</strain>
    </source>
</reference>
<dbReference type="NCBIfam" id="TIGR00756">
    <property type="entry name" value="PPR"/>
    <property type="match status" value="1"/>
</dbReference>